<name>A0ABQ5UEP0_9HYPH</name>
<feature type="coiled-coil region" evidence="1">
    <location>
        <begin position="504"/>
        <end position="560"/>
    </location>
</feature>
<protein>
    <recommendedName>
        <fullName evidence="2">Protein CR006 P-loop domain-containing protein</fullName>
    </recommendedName>
</protein>
<feature type="domain" description="Protein CR006 P-loop" evidence="2">
    <location>
        <begin position="631"/>
        <end position="710"/>
    </location>
</feature>
<reference evidence="3" key="2">
    <citation type="submission" date="2023-01" db="EMBL/GenBank/DDBJ databases">
        <title>Draft genome sequence of Devosia yakushimensis strain NBRC 103855.</title>
        <authorList>
            <person name="Sun Q."/>
            <person name="Mori K."/>
        </authorList>
    </citation>
    <scope>NUCLEOTIDE SEQUENCE</scope>
    <source>
        <strain evidence="3">NBRC 103855</strain>
    </source>
</reference>
<dbReference type="InterPro" id="IPR026866">
    <property type="entry name" value="CR006_AAA"/>
</dbReference>
<keyword evidence="4" id="KW-1185">Reference proteome</keyword>
<dbReference type="Pfam" id="PF13166">
    <property type="entry name" value="AAA_13"/>
    <property type="match status" value="1"/>
</dbReference>
<reference evidence="3" key="1">
    <citation type="journal article" date="2014" name="Int. J. Syst. Evol. Microbiol.">
        <title>Complete genome of a new Firmicutes species belonging to the dominant human colonic microbiota ('Ruminococcus bicirculans') reveals two chromosomes and a selective capacity to utilize plant glucans.</title>
        <authorList>
            <consortium name="NISC Comparative Sequencing Program"/>
            <person name="Wegmann U."/>
            <person name="Louis P."/>
            <person name="Goesmann A."/>
            <person name="Henrissat B."/>
            <person name="Duncan S.H."/>
            <person name="Flint H.J."/>
        </authorList>
    </citation>
    <scope>NUCLEOTIDE SEQUENCE</scope>
    <source>
        <strain evidence="3">NBRC 103855</strain>
    </source>
</reference>
<keyword evidence="1" id="KW-0175">Coiled coil</keyword>
<dbReference type="Gene3D" id="3.40.50.300">
    <property type="entry name" value="P-loop containing nucleotide triphosphate hydrolases"/>
    <property type="match status" value="1"/>
</dbReference>
<dbReference type="EMBL" id="BSNG01000001">
    <property type="protein sequence ID" value="GLQ10093.1"/>
    <property type="molecule type" value="Genomic_DNA"/>
</dbReference>
<gene>
    <name evidence="3" type="ORF">GCM10007913_20250</name>
</gene>
<dbReference type="Proteomes" id="UP001161406">
    <property type="component" value="Unassembled WGS sequence"/>
</dbReference>
<feature type="coiled-coil region" evidence="1">
    <location>
        <begin position="742"/>
        <end position="769"/>
    </location>
</feature>
<accession>A0ABQ5UEP0</accession>
<evidence type="ECO:0000256" key="1">
    <source>
        <dbReference type="SAM" id="Coils"/>
    </source>
</evidence>
<evidence type="ECO:0000313" key="3">
    <source>
        <dbReference type="EMBL" id="GLQ10093.1"/>
    </source>
</evidence>
<dbReference type="PANTHER" id="PTHR32182">
    <property type="entry name" value="DNA REPLICATION AND REPAIR PROTEIN RECF"/>
    <property type="match status" value="1"/>
</dbReference>
<dbReference type="SUPFAM" id="SSF52540">
    <property type="entry name" value="P-loop containing nucleoside triphosphate hydrolases"/>
    <property type="match status" value="1"/>
</dbReference>
<dbReference type="InterPro" id="IPR027417">
    <property type="entry name" value="P-loop_NTPase"/>
</dbReference>
<evidence type="ECO:0000259" key="2">
    <source>
        <dbReference type="Pfam" id="PF13166"/>
    </source>
</evidence>
<dbReference type="PANTHER" id="PTHR32182:SF0">
    <property type="entry name" value="DNA REPLICATION AND REPAIR PROTEIN RECF"/>
    <property type="match status" value="1"/>
</dbReference>
<sequence length="877" mass="95957">MGGRRVTRNANKTVLETILDWSTDRPLWQRDTLRRIVTGGTPNEAAVSEILALCKKEHGAEGIASKPVALEAAHLPAAPADGESIALASVGDIAGVNQLAPGQTLPFEAAGLTIVYGPNGSGKSGYGRVLKRACRARKAGEIMPDAYNPPPAGKATGIFAILKDGVAAPPINWTDDGKPDPVLSAVSVFDRDCGSVHVQEKNEVAFRPFGLDIPDDLAGVCQALKQKLDAEESQLTALRDPVFEKPTWNAATPVGAIMSALSHDTDLVAFEKHGDMTADERARLARLEEDLLKNPADAAAEQRLFAGNVRQLIATLDRITTSYDDEKLTWLKALADAARHKRAAADLAARETFDGLAVPGVGGETWRALWEAARRYSEQTAYPSAPFPPSGDKSCVLCHQALGADAQDRLGSFETFVRADAESQAARAEQDYSEALAAFKVRKPDVRVIAQARKRIALQNPSLARKALRLFASADLRRLKCHHALSTADALVLPPFSPSPKPELEALASALESYAVELDEAADAEGRDRLIFERDSLRGRAAVSDLLETAKKEVNRLDELRMVHACIADTTTNAITKLGNDIADNVITPKMRDQFQSEIVHLAAEKVRVEIVRAGGRYGSPIYQVRLFANPKAKVHMVLSEGEQTCVALAAFLTELATAHHKSALVFDDPVTSLDHRWRERVAERLVEESATRQIIVFTHDMVFVNDLHDKAIREGVPMKQVSLSRGPAGTGMVTDGLPWQHAGVRDRIDKLEKAARDARKLYDANDEERYRDAAVKIYDRLRATWERGLEDIAFAGVIHRHRDYIDTKNLKRVTVIVDSDVETFRKNFKKCSDLVDAHDPSRARDGAVPPPNEVYADIQTLAGWADSIRTRQNALP</sequence>
<evidence type="ECO:0000313" key="4">
    <source>
        <dbReference type="Proteomes" id="UP001161406"/>
    </source>
</evidence>
<dbReference type="CDD" id="cd00267">
    <property type="entry name" value="ABC_ATPase"/>
    <property type="match status" value="1"/>
</dbReference>
<comment type="caution">
    <text evidence="3">The sequence shown here is derived from an EMBL/GenBank/DDBJ whole genome shotgun (WGS) entry which is preliminary data.</text>
</comment>
<organism evidence="3 4">
    <name type="scientific">Devosia yakushimensis</name>
    <dbReference type="NCBI Taxonomy" id="470028"/>
    <lineage>
        <taxon>Bacteria</taxon>
        <taxon>Pseudomonadati</taxon>
        <taxon>Pseudomonadota</taxon>
        <taxon>Alphaproteobacteria</taxon>
        <taxon>Hyphomicrobiales</taxon>
        <taxon>Devosiaceae</taxon>
        <taxon>Devosia</taxon>
    </lineage>
</organism>
<proteinExistence type="predicted"/>